<protein>
    <submittedName>
        <fullName evidence="1">Uncharacterized protein</fullName>
    </submittedName>
</protein>
<evidence type="ECO:0000313" key="1">
    <source>
        <dbReference type="EMBL" id="RPE34192.1"/>
    </source>
</evidence>
<reference evidence="1 2" key="1">
    <citation type="submission" date="2018-11" db="EMBL/GenBank/DDBJ databases">
        <title>Sequencing the genomes of 1000 actinobacteria strains.</title>
        <authorList>
            <person name="Klenk H.-P."/>
        </authorList>
    </citation>
    <scope>NUCLEOTIDE SEQUENCE [LARGE SCALE GENOMIC DNA]</scope>
    <source>
        <strain evidence="1 2">DSM 44781</strain>
    </source>
</reference>
<name>A0A3N4RL84_9ACTN</name>
<comment type="caution">
    <text evidence="1">The sequence shown here is derived from an EMBL/GenBank/DDBJ whole genome shotgun (WGS) entry which is preliminary data.</text>
</comment>
<dbReference type="EMBL" id="RKQG01000001">
    <property type="protein sequence ID" value="RPE34192.1"/>
    <property type="molecule type" value="Genomic_DNA"/>
</dbReference>
<keyword evidence="2" id="KW-1185">Reference proteome</keyword>
<proteinExistence type="predicted"/>
<accession>A0A3N4RL84</accession>
<dbReference type="Proteomes" id="UP000266906">
    <property type="component" value="Unassembled WGS sequence"/>
</dbReference>
<sequence>MRARRRVPGRLPRTTALPVPRRATLEGVSSEPAAPESWYAPAELAPLDGGEPFRGADAGTVLDFWRYAMPDLRSNTVRGMLAEFLVHRAVGAVARNPEWESFDVLTPEGLRVEVKTSAHLQVWGQRLLSEIRFSRLRGRTWTAEDGSAATRSYNADVYVFALHTAVTHTDYDPLDIGQWSFHVAPRALVEATGQSSVGLAAVRRLCGDPVGYERLADRITACAPQVTPTGGAAGA</sequence>
<gene>
    <name evidence="1" type="ORF">EDD38_2503</name>
</gene>
<organism evidence="1 2">
    <name type="scientific">Kitasatospora cineracea</name>
    <dbReference type="NCBI Taxonomy" id="88074"/>
    <lineage>
        <taxon>Bacteria</taxon>
        <taxon>Bacillati</taxon>
        <taxon>Actinomycetota</taxon>
        <taxon>Actinomycetes</taxon>
        <taxon>Kitasatosporales</taxon>
        <taxon>Streptomycetaceae</taxon>
        <taxon>Kitasatospora</taxon>
    </lineage>
</organism>
<dbReference type="AlphaFoldDB" id="A0A3N4RL84"/>
<evidence type="ECO:0000313" key="2">
    <source>
        <dbReference type="Proteomes" id="UP000266906"/>
    </source>
</evidence>